<reference evidence="2 3" key="1">
    <citation type="submission" date="2013-08" db="EMBL/GenBank/DDBJ databases">
        <authorList>
            <person name="Durkin A.S."/>
            <person name="Haft D.R."/>
            <person name="McCorrison J."/>
            <person name="Torralba M."/>
            <person name="Gillis M."/>
            <person name="Haft D.H."/>
            <person name="Methe B."/>
            <person name="Sutton G."/>
            <person name="Nelson K.E."/>
        </authorList>
    </citation>
    <scope>NUCLEOTIDE SEQUENCE [LARGE SCALE GENOMIC DNA]</scope>
    <source>
        <strain evidence="2 3">F0067</strain>
    </source>
</reference>
<dbReference type="PATRIC" id="fig|1115809.3.peg.1739"/>
<dbReference type="RefSeq" id="WP_021589996.1">
    <property type="nucleotide sequence ID" value="NZ_AWEY01000032.1"/>
</dbReference>
<dbReference type="AlphaFoldDB" id="U2P3V9"/>
<proteinExistence type="predicted"/>
<evidence type="ECO:0008006" key="4">
    <source>
        <dbReference type="Google" id="ProtNLM"/>
    </source>
</evidence>
<evidence type="ECO:0000256" key="1">
    <source>
        <dbReference type="SAM" id="Phobius"/>
    </source>
</evidence>
<evidence type="ECO:0000313" key="3">
    <source>
        <dbReference type="Proteomes" id="UP000016648"/>
    </source>
</evidence>
<dbReference type="EMBL" id="AWEY01000032">
    <property type="protein sequence ID" value="ERK38861.1"/>
    <property type="molecule type" value="Genomic_DNA"/>
</dbReference>
<feature type="transmembrane region" description="Helical" evidence="1">
    <location>
        <begin position="12"/>
        <end position="33"/>
    </location>
</feature>
<gene>
    <name evidence="2" type="ORF">HMPREF9135_0729</name>
</gene>
<name>U2P3V9_9BACT</name>
<protein>
    <recommendedName>
        <fullName evidence="4">Type II secretion system protein G</fullName>
    </recommendedName>
</protein>
<evidence type="ECO:0000313" key="2">
    <source>
        <dbReference type="EMBL" id="ERK38861.1"/>
    </source>
</evidence>
<accession>U2P3V9</accession>
<organism evidence="2 3">
    <name type="scientific">Segatella baroniae F0067</name>
    <dbReference type="NCBI Taxonomy" id="1115809"/>
    <lineage>
        <taxon>Bacteria</taxon>
        <taxon>Pseudomonadati</taxon>
        <taxon>Bacteroidota</taxon>
        <taxon>Bacteroidia</taxon>
        <taxon>Bacteroidales</taxon>
        <taxon>Prevotellaceae</taxon>
        <taxon>Segatella</taxon>
    </lineage>
</organism>
<keyword evidence="1" id="KW-1133">Transmembrane helix</keyword>
<keyword evidence="1" id="KW-0812">Transmembrane</keyword>
<keyword evidence="1" id="KW-0472">Membrane</keyword>
<comment type="caution">
    <text evidence="2">The sequence shown here is derived from an EMBL/GenBank/DDBJ whole genome shotgun (WGS) entry which is preliminary data.</text>
</comment>
<dbReference type="Proteomes" id="UP000016648">
    <property type="component" value="Unassembled WGS sequence"/>
</dbReference>
<sequence>MPYKYIKTGNNFMLSLCVAALAVLCFLSVYSPIRFQEERQRREMTVQKRMKAILQAERAYLHQHHTYTGNLQDLVAEGLLPDSFQYIPYAHRRKFDVQATMQLTKSGRQVPQILCRAGYEDYLRGLDRDRIANLMEEAAEKGVFPGLETSD</sequence>
<keyword evidence="3" id="KW-1185">Reference proteome</keyword>